<dbReference type="EMBL" id="GBRH01183375">
    <property type="protein sequence ID" value="JAE14521.1"/>
    <property type="molecule type" value="Transcribed_RNA"/>
</dbReference>
<organism evidence="2">
    <name type="scientific">Arundo donax</name>
    <name type="common">Giant reed</name>
    <name type="synonym">Donax arundinaceus</name>
    <dbReference type="NCBI Taxonomy" id="35708"/>
    <lineage>
        <taxon>Eukaryota</taxon>
        <taxon>Viridiplantae</taxon>
        <taxon>Streptophyta</taxon>
        <taxon>Embryophyta</taxon>
        <taxon>Tracheophyta</taxon>
        <taxon>Spermatophyta</taxon>
        <taxon>Magnoliopsida</taxon>
        <taxon>Liliopsida</taxon>
        <taxon>Poales</taxon>
        <taxon>Poaceae</taxon>
        <taxon>PACMAD clade</taxon>
        <taxon>Arundinoideae</taxon>
        <taxon>Arundineae</taxon>
        <taxon>Arundo</taxon>
    </lineage>
</organism>
<reference evidence="2" key="2">
    <citation type="journal article" date="2015" name="Data Brief">
        <title>Shoot transcriptome of the giant reed, Arundo donax.</title>
        <authorList>
            <person name="Barrero R.A."/>
            <person name="Guerrero F.D."/>
            <person name="Moolhuijzen P."/>
            <person name="Goolsby J.A."/>
            <person name="Tidwell J."/>
            <person name="Bellgard S.E."/>
            <person name="Bellgard M.I."/>
        </authorList>
    </citation>
    <scope>NUCLEOTIDE SEQUENCE</scope>
    <source>
        <tissue evidence="2">Shoot tissue taken approximately 20 cm above the soil surface</tissue>
    </source>
</reference>
<evidence type="ECO:0000256" key="1">
    <source>
        <dbReference type="SAM" id="MobiDB-lite"/>
    </source>
</evidence>
<feature type="region of interest" description="Disordered" evidence="1">
    <location>
        <begin position="63"/>
        <end position="104"/>
    </location>
</feature>
<reference evidence="2" key="1">
    <citation type="submission" date="2014-09" db="EMBL/GenBank/DDBJ databases">
        <authorList>
            <person name="Magalhaes I.L.F."/>
            <person name="Oliveira U."/>
            <person name="Santos F.R."/>
            <person name="Vidigal T.H.D.A."/>
            <person name="Brescovit A.D."/>
            <person name="Santos A.J."/>
        </authorList>
    </citation>
    <scope>NUCLEOTIDE SEQUENCE</scope>
    <source>
        <tissue evidence="2">Shoot tissue taken approximately 20 cm above the soil surface</tissue>
    </source>
</reference>
<evidence type="ECO:0000313" key="2">
    <source>
        <dbReference type="EMBL" id="JAE14521.1"/>
    </source>
</evidence>
<proteinExistence type="predicted"/>
<sequence length="124" mass="13296">MQNVHSYPAPGGATWHGRRSRLGALVGPTTMNLGQLPRTTTCWSSRRCTRLASALLKLAPTLCTQQGKTTSGGENKSGKKKKGNSVQPPVAARRTTAWWSSTRGKTSVRLSSVAAHLISEPAVW</sequence>
<name>A0A0A9FW39_ARUDO</name>
<protein>
    <submittedName>
        <fullName evidence="2">Uncharacterized protein</fullName>
    </submittedName>
</protein>
<accession>A0A0A9FW39</accession>
<dbReference type="AlphaFoldDB" id="A0A0A9FW39"/>